<dbReference type="SMART" id="SM00239">
    <property type="entry name" value="C2"/>
    <property type="match status" value="1"/>
</dbReference>
<dbReference type="Pfam" id="PF00168">
    <property type="entry name" value="C2"/>
    <property type="match status" value="1"/>
</dbReference>
<dbReference type="GO" id="GO:0035556">
    <property type="term" value="P:intracellular signal transduction"/>
    <property type="evidence" value="ECO:0007669"/>
    <property type="project" value="InterPro"/>
</dbReference>
<feature type="domain" description="C2" evidence="1">
    <location>
        <begin position="20"/>
        <end position="144"/>
    </location>
</feature>
<proteinExistence type="predicted"/>
<dbReference type="PROSITE" id="PS50004">
    <property type="entry name" value="C2"/>
    <property type="match status" value="1"/>
</dbReference>
<dbReference type="CDD" id="cd00275">
    <property type="entry name" value="C2_PLC_like"/>
    <property type="match status" value="1"/>
</dbReference>
<name>A0A5N5T0Q9_9CRUS</name>
<sequence length="160" mass="18166">MMPFFKRNGNCGYVLKPDILTGRKEYNPRSPQASLSKILRIKIISGQHLPPSEKKSDIVDPYIQVKVRGHPDDKQKQRTKTIKNNGFNPVWNEILELRIKVPDVALVYFTVRDESSLAKDPVLALACIPFGSITTGYRHVHLTDINGKKSFTSSSLRSRF</sequence>
<keyword evidence="4" id="KW-1185">Reference proteome</keyword>
<comment type="caution">
    <text evidence="3">The sequence shown here is derived from an EMBL/GenBank/DDBJ whole genome shotgun (WGS) entry which is preliminary data.</text>
</comment>
<dbReference type="Proteomes" id="UP000326759">
    <property type="component" value="Unassembled WGS sequence"/>
</dbReference>
<dbReference type="PANTHER" id="PTHR10336:SF209">
    <property type="entry name" value="PHOSPHOINOSITIDE PHOSPHOLIPASE C"/>
    <property type="match status" value="1"/>
</dbReference>
<dbReference type="Gene3D" id="2.60.40.150">
    <property type="entry name" value="C2 domain"/>
    <property type="match status" value="1"/>
</dbReference>
<evidence type="ECO:0000313" key="3">
    <source>
        <dbReference type="EMBL" id="KAB7499785.1"/>
    </source>
</evidence>
<protein>
    <submittedName>
        <fullName evidence="3">1-phosphatidylinositol 4,5-bisphosphate phosphodiesterase delta-4</fullName>
    </submittedName>
</protein>
<dbReference type="InterPro" id="IPR001711">
    <property type="entry name" value="PLipase_C_Pinositol-sp_Y"/>
</dbReference>
<dbReference type="AlphaFoldDB" id="A0A5N5T0Q9"/>
<dbReference type="GO" id="GO:0004435">
    <property type="term" value="F:phosphatidylinositol-4,5-bisphosphate phospholipase C activity"/>
    <property type="evidence" value="ECO:0007669"/>
    <property type="project" value="InterPro"/>
</dbReference>
<dbReference type="InterPro" id="IPR001192">
    <property type="entry name" value="PI-PLC_fam"/>
</dbReference>
<dbReference type="OrthoDB" id="269822at2759"/>
<dbReference type="PANTHER" id="PTHR10336">
    <property type="entry name" value="PHOSPHOINOSITIDE-SPECIFIC PHOSPHOLIPASE C FAMILY PROTEIN"/>
    <property type="match status" value="1"/>
</dbReference>
<dbReference type="SUPFAM" id="SSF49562">
    <property type="entry name" value="C2 domain (Calcium/lipid-binding domain, CaLB)"/>
    <property type="match status" value="1"/>
</dbReference>
<dbReference type="GO" id="GO:0006629">
    <property type="term" value="P:lipid metabolic process"/>
    <property type="evidence" value="ECO:0007669"/>
    <property type="project" value="InterPro"/>
</dbReference>
<reference evidence="3 4" key="1">
    <citation type="journal article" date="2019" name="PLoS Biol.">
        <title>Sex chromosomes control vertical transmission of feminizing Wolbachia symbionts in an isopod.</title>
        <authorList>
            <person name="Becking T."/>
            <person name="Chebbi M.A."/>
            <person name="Giraud I."/>
            <person name="Moumen B."/>
            <person name="Laverre T."/>
            <person name="Caubet Y."/>
            <person name="Peccoud J."/>
            <person name="Gilbert C."/>
            <person name="Cordaux R."/>
        </authorList>
    </citation>
    <scope>NUCLEOTIDE SEQUENCE [LARGE SCALE GENOMIC DNA]</scope>
    <source>
        <strain evidence="3">ANa2</strain>
        <tissue evidence="3">Whole body excluding digestive tract and cuticle</tissue>
    </source>
</reference>
<dbReference type="InterPro" id="IPR035892">
    <property type="entry name" value="C2_domain_sf"/>
</dbReference>
<evidence type="ECO:0000259" key="1">
    <source>
        <dbReference type="PROSITE" id="PS50004"/>
    </source>
</evidence>
<dbReference type="InterPro" id="IPR000008">
    <property type="entry name" value="C2_dom"/>
</dbReference>
<gene>
    <name evidence="3" type="primary">plcd4</name>
    <name evidence="3" type="ORF">Anas_02074</name>
</gene>
<dbReference type="EMBL" id="SEYY01016703">
    <property type="protein sequence ID" value="KAB7499785.1"/>
    <property type="molecule type" value="Genomic_DNA"/>
</dbReference>
<evidence type="ECO:0000259" key="2">
    <source>
        <dbReference type="PROSITE" id="PS50008"/>
    </source>
</evidence>
<accession>A0A5N5T0Q9</accession>
<evidence type="ECO:0000313" key="4">
    <source>
        <dbReference type="Proteomes" id="UP000326759"/>
    </source>
</evidence>
<feature type="domain" description="PI-PLC Y-box" evidence="2">
    <location>
        <begin position="5"/>
        <end position="20"/>
    </location>
</feature>
<organism evidence="3 4">
    <name type="scientific">Armadillidium nasatum</name>
    <dbReference type="NCBI Taxonomy" id="96803"/>
    <lineage>
        <taxon>Eukaryota</taxon>
        <taxon>Metazoa</taxon>
        <taxon>Ecdysozoa</taxon>
        <taxon>Arthropoda</taxon>
        <taxon>Crustacea</taxon>
        <taxon>Multicrustacea</taxon>
        <taxon>Malacostraca</taxon>
        <taxon>Eumalacostraca</taxon>
        <taxon>Peracarida</taxon>
        <taxon>Isopoda</taxon>
        <taxon>Oniscidea</taxon>
        <taxon>Crinocheta</taxon>
        <taxon>Armadillidiidae</taxon>
        <taxon>Armadillidium</taxon>
    </lineage>
</organism>
<dbReference type="PROSITE" id="PS50008">
    <property type="entry name" value="PIPLC_Y_DOMAIN"/>
    <property type="match status" value="1"/>
</dbReference>